<accession>Q0UYA4</accession>
<proteinExistence type="predicted"/>
<organism evidence="2 3">
    <name type="scientific">Phaeosphaeria nodorum (strain SN15 / ATCC MYA-4574 / FGSC 10173)</name>
    <name type="common">Glume blotch fungus</name>
    <name type="synonym">Parastagonospora nodorum</name>
    <dbReference type="NCBI Taxonomy" id="321614"/>
    <lineage>
        <taxon>Eukaryota</taxon>
        <taxon>Fungi</taxon>
        <taxon>Dikarya</taxon>
        <taxon>Ascomycota</taxon>
        <taxon>Pezizomycotina</taxon>
        <taxon>Dothideomycetes</taxon>
        <taxon>Pleosporomycetidae</taxon>
        <taxon>Pleosporales</taxon>
        <taxon>Pleosporineae</taxon>
        <taxon>Phaeosphaeriaceae</taxon>
        <taxon>Parastagonospora</taxon>
    </lineage>
</organism>
<evidence type="ECO:0000256" key="1">
    <source>
        <dbReference type="SAM" id="MobiDB-lite"/>
    </source>
</evidence>
<evidence type="ECO:0000313" key="3">
    <source>
        <dbReference type="Proteomes" id="UP000001055"/>
    </source>
</evidence>
<reference evidence="3" key="1">
    <citation type="journal article" date="2007" name="Plant Cell">
        <title>Dothideomycete-plant interactions illuminated by genome sequencing and EST analysis of the wheat pathogen Stagonospora nodorum.</title>
        <authorList>
            <person name="Hane J.K."/>
            <person name="Lowe R.G."/>
            <person name="Solomon P.S."/>
            <person name="Tan K.C."/>
            <person name="Schoch C.L."/>
            <person name="Spatafora J.W."/>
            <person name="Crous P.W."/>
            <person name="Kodira C."/>
            <person name="Birren B.W."/>
            <person name="Galagan J.E."/>
            <person name="Torriani S.F."/>
            <person name="McDonald B.A."/>
            <person name="Oliver R.P."/>
        </authorList>
    </citation>
    <scope>NUCLEOTIDE SEQUENCE [LARGE SCALE GENOMIC DNA]</scope>
    <source>
        <strain evidence="3">SN15 / ATCC MYA-4574 / FGSC 10173</strain>
    </source>
</reference>
<dbReference type="RefSeq" id="XP_001793830.1">
    <property type="nucleotide sequence ID" value="XM_001793778.1"/>
</dbReference>
<name>Q0UYA4_PHANO</name>
<dbReference type="GeneID" id="5970687"/>
<feature type="compositionally biased region" description="Polar residues" evidence="1">
    <location>
        <begin position="21"/>
        <end position="43"/>
    </location>
</feature>
<dbReference type="AlphaFoldDB" id="Q0UYA4"/>
<gene>
    <name evidence="2" type="ORF">SNOG_03260</name>
</gene>
<dbReference type="InParanoid" id="Q0UYA4"/>
<sequence length="275" mass="31405">MPINGFRGNLLRRNADAAVQPKSNALAPNTHQYNTSTLPSSSHKPPPLCLPSTMTPFHRKSSQGWNCLRNATSQAPYLSLSLLSFLPIAKSQSQSTSYAHPCLFVNDLNTIDKLIECRNVDTEEEVNWSAFFGYYDFDPHPSFLADDDFVEISIDKPWRFEYTLENMVCEYDTVRSMFGLESSQKYSTRIADSALSAFSRWQYGRKEDLLSGLEEDKKQRWKIDRGKRGILVVEQMGEPAEFEVLPWSPTRRPNNVLQDPGFTPNTSMHGFHPRK</sequence>
<dbReference type="Proteomes" id="UP000001055">
    <property type="component" value="Unassembled WGS sequence"/>
</dbReference>
<protein>
    <submittedName>
        <fullName evidence="2">Uncharacterized protein</fullName>
    </submittedName>
</protein>
<feature type="region of interest" description="Disordered" evidence="1">
    <location>
        <begin position="21"/>
        <end position="45"/>
    </location>
</feature>
<evidence type="ECO:0000313" key="2">
    <source>
        <dbReference type="EMBL" id="EAT89991.1"/>
    </source>
</evidence>
<dbReference type="VEuPathDB" id="FungiDB:JI435_032600"/>
<dbReference type="EMBL" id="CH445328">
    <property type="protein sequence ID" value="EAT89991.1"/>
    <property type="molecule type" value="Genomic_DNA"/>
</dbReference>
<dbReference type="KEGG" id="pno:SNOG_03260"/>